<accession>A0A2A6Z737</accession>
<name>A0A2A6Z737_9FIRM</name>
<dbReference type="EMBL" id="NMTQ01000037">
    <property type="protein sequence ID" value="PDX57183.1"/>
    <property type="molecule type" value="Genomic_DNA"/>
</dbReference>
<dbReference type="Proteomes" id="UP000220752">
    <property type="component" value="Unassembled WGS sequence"/>
</dbReference>
<evidence type="ECO:0000313" key="2">
    <source>
        <dbReference type="Proteomes" id="UP000220752"/>
    </source>
</evidence>
<keyword evidence="2" id="KW-1185">Reference proteome</keyword>
<dbReference type="AlphaFoldDB" id="A0A2A6Z737"/>
<reference evidence="1 2" key="1">
    <citation type="journal article" date="2017" name="Front. Microbiol.">
        <title>New Insights into the Diversity of the Genus Faecalibacterium.</title>
        <authorList>
            <person name="Benevides L."/>
            <person name="Burman S."/>
            <person name="Martin R."/>
            <person name="Robert V."/>
            <person name="Thomas M."/>
            <person name="Miquel S."/>
            <person name="Chain F."/>
            <person name="Sokol H."/>
            <person name="Bermudez-Humaran L.G."/>
            <person name="Morrison M."/>
            <person name="Langella P."/>
            <person name="Azevedo V.A."/>
            <person name="Chatel J.M."/>
            <person name="Soares S."/>
        </authorList>
    </citation>
    <scope>NUCLEOTIDE SEQUENCE [LARGE SCALE GENOMIC DNA]</scope>
    <source>
        <strain evidence="2">CNCM I-4540</strain>
    </source>
</reference>
<sequence length="124" mass="12691">MLYCTYDEYLTAGGTVPETAFGVLCSRASRMIDAATFGRAESHAAGCEAYREALADACTQIVGLLAAASAAGAVPGAASVSNDGYSVTFGSNASVTAATRQEAYEIIRTALGSDPHGLLYRGIL</sequence>
<proteinExistence type="predicted"/>
<evidence type="ECO:0000313" key="1">
    <source>
        <dbReference type="EMBL" id="PDX57183.1"/>
    </source>
</evidence>
<comment type="caution">
    <text evidence="1">The sequence shown here is derived from an EMBL/GenBank/DDBJ whole genome shotgun (WGS) entry which is preliminary data.</text>
</comment>
<protein>
    <submittedName>
        <fullName evidence="1">Uncharacterized protein</fullName>
    </submittedName>
</protein>
<organism evidence="1 2">
    <name type="scientific">Faecalibacterium langellae</name>
    <dbReference type="NCBI Taxonomy" id="3435293"/>
    <lineage>
        <taxon>Bacteria</taxon>
        <taxon>Bacillati</taxon>
        <taxon>Bacillota</taxon>
        <taxon>Clostridia</taxon>
        <taxon>Eubacteriales</taxon>
        <taxon>Oscillospiraceae</taxon>
        <taxon>Faecalibacterium</taxon>
    </lineage>
</organism>
<gene>
    <name evidence="1" type="ORF">CGS46_11615</name>
</gene>